<dbReference type="Gene3D" id="3.30.40.10">
    <property type="entry name" value="Zinc/RING finger domain, C3HC4 (zinc finger)"/>
    <property type="match status" value="1"/>
</dbReference>
<name>A0A5N5DJW5_9PEZI</name>
<organism evidence="4 5">
    <name type="scientific">Lasiodiplodia theobromae</name>
    <dbReference type="NCBI Taxonomy" id="45133"/>
    <lineage>
        <taxon>Eukaryota</taxon>
        <taxon>Fungi</taxon>
        <taxon>Dikarya</taxon>
        <taxon>Ascomycota</taxon>
        <taxon>Pezizomycotina</taxon>
        <taxon>Dothideomycetes</taxon>
        <taxon>Dothideomycetes incertae sedis</taxon>
        <taxon>Botryosphaeriales</taxon>
        <taxon>Botryosphaeriaceae</taxon>
        <taxon>Lasiodiplodia</taxon>
    </lineage>
</organism>
<feature type="region of interest" description="Disordered" evidence="2">
    <location>
        <begin position="110"/>
        <end position="140"/>
    </location>
</feature>
<keyword evidence="1" id="KW-0863">Zinc-finger</keyword>
<feature type="domain" description="RING-type" evidence="3">
    <location>
        <begin position="21"/>
        <end position="73"/>
    </location>
</feature>
<keyword evidence="1" id="KW-0479">Metal-binding</keyword>
<reference evidence="4 5" key="1">
    <citation type="journal article" date="2019" name="Sci. Rep.">
        <title>A multi-omics analysis of the grapevine pathogen Lasiodiplodia theobromae reveals that temperature affects the expression of virulence- and pathogenicity-related genes.</title>
        <authorList>
            <person name="Felix C."/>
            <person name="Meneses R."/>
            <person name="Goncalves M.F.M."/>
            <person name="Tilleman L."/>
            <person name="Duarte A.S."/>
            <person name="Jorrin-Novo J.V."/>
            <person name="Van de Peer Y."/>
            <person name="Deforce D."/>
            <person name="Van Nieuwerburgh F."/>
            <person name="Esteves A.C."/>
            <person name="Alves A."/>
        </authorList>
    </citation>
    <scope>NUCLEOTIDE SEQUENCE [LARGE SCALE GENOMIC DNA]</scope>
    <source>
        <strain evidence="4 5">LA-SOL3</strain>
    </source>
</reference>
<dbReference type="AlphaFoldDB" id="A0A5N5DJW5"/>
<evidence type="ECO:0000313" key="5">
    <source>
        <dbReference type="Proteomes" id="UP000325902"/>
    </source>
</evidence>
<proteinExistence type="predicted"/>
<dbReference type="InterPro" id="IPR013083">
    <property type="entry name" value="Znf_RING/FYVE/PHD"/>
</dbReference>
<evidence type="ECO:0000256" key="2">
    <source>
        <dbReference type="SAM" id="MobiDB-lite"/>
    </source>
</evidence>
<comment type="caution">
    <text evidence="4">The sequence shown here is derived from an EMBL/GenBank/DDBJ whole genome shotgun (WGS) entry which is preliminary data.</text>
</comment>
<evidence type="ECO:0000313" key="4">
    <source>
        <dbReference type="EMBL" id="KAB2578037.1"/>
    </source>
</evidence>
<dbReference type="GO" id="GO:0008270">
    <property type="term" value="F:zinc ion binding"/>
    <property type="evidence" value="ECO:0007669"/>
    <property type="project" value="UniProtKB-KW"/>
</dbReference>
<dbReference type="Proteomes" id="UP000325902">
    <property type="component" value="Unassembled WGS sequence"/>
</dbReference>
<evidence type="ECO:0000259" key="3">
    <source>
        <dbReference type="PROSITE" id="PS50089"/>
    </source>
</evidence>
<dbReference type="InterPro" id="IPR001841">
    <property type="entry name" value="Znf_RING"/>
</dbReference>
<dbReference type="PROSITE" id="PS50089">
    <property type="entry name" value="ZF_RING_2"/>
    <property type="match status" value="1"/>
</dbReference>
<gene>
    <name evidence="4" type="ORF">DBV05_g3394</name>
</gene>
<dbReference type="EMBL" id="VCHE01000014">
    <property type="protein sequence ID" value="KAB2578037.1"/>
    <property type="molecule type" value="Genomic_DNA"/>
</dbReference>
<keyword evidence="5" id="KW-1185">Reference proteome</keyword>
<sequence length="140" mass="15988">MVQERYFVIGYRKDAALGGSCSQCSEQYREDSEPNIPITLVECGQVLCFRCVEAVHLWQLKETPDRYYCNHCNGTHHTGVYNTNKLISVDTEYEWQNKLMLVHFFFGDEPKPRSSESSTSDSSLARQLHGLSMAHSTSSK</sequence>
<protein>
    <recommendedName>
        <fullName evidence="3">RING-type domain-containing protein</fullName>
    </recommendedName>
</protein>
<accession>A0A5N5DJW5</accession>
<keyword evidence="1" id="KW-0862">Zinc</keyword>
<evidence type="ECO:0000256" key="1">
    <source>
        <dbReference type="PROSITE-ProRule" id="PRU00175"/>
    </source>
</evidence>